<dbReference type="Proteomes" id="UP000188268">
    <property type="component" value="Unassembled WGS sequence"/>
</dbReference>
<keyword evidence="2" id="KW-1185">Reference proteome</keyword>
<dbReference type="EMBL" id="AWWV01014027">
    <property type="protein sequence ID" value="OMO59145.1"/>
    <property type="molecule type" value="Genomic_DNA"/>
</dbReference>
<protein>
    <submittedName>
        <fullName evidence="1">Uncharacterized protein</fullName>
    </submittedName>
</protein>
<evidence type="ECO:0000313" key="1">
    <source>
        <dbReference type="EMBL" id="OMO59145.1"/>
    </source>
</evidence>
<evidence type="ECO:0000313" key="2">
    <source>
        <dbReference type="Proteomes" id="UP000188268"/>
    </source>
</evidence>
<dbReference type="Gramene" id="OMO59145">
    <property type="protein sequence ID" value="OMO59145"/>
    <property type="gene ID" value="CCACVL1_25045"/>
</dbReference>
<reference evidence="1 2" key="1">
    <citation type="submission" date="2013-09" db="EMBL/GenBank/DDBJ databases">
        <title>Corchorus capsularis genome sequencing.</title>
        <authorList>
            <person name="Alam M."/>
            <person name="Haque M.S."/>
            <person name="Islam M.S."/>
            <person name="Emdad E.M."/>
            <person name="Islam M.M."/>
            <person name="Ahmed B."/>
            <person name="Halim A."/>
            <person name="Hossen Q.M.M."/>
            <person name="Hossain M.Z."/>
            <person name="Ahmed R."/>
            <person name="Khan M.M."/>
            <person name="Islam R."/>
            <person name="Rashid M.M."/>
            <person name="Khan S.A."/>
            <person name="Rahman M.S."/>
            <person name="Alam M."/>
        </authorList>
    </citation>
    <scope>NUCLEOTIDE SEQUENCE [LARGE SCALE GENOMIC DNA]</scope>
    <source>
        <strain evidence="2">cv. CVL-1</strain>
        <tissue evidence="1">Whole seedling</tissue>
    </source>
</reference>
<proteinExistence type="predicted"/>
<accession>A0A1R3GM19</accession>
<comment type="caution">
    <text evidence="1">The sequence shown here is derived from an EMBL/GenBank/DDBJ whole genome shotgun (WGS) entry which is preliminary data.</text>
</comment>
<organism evidence="1 2">
    <name type="scientific">Corchorus capsularis</name>
    <name type="common">Jute</name>
    <dbReference type="NCBI Taxonomy" id="210143"/>
    <lineage>
        <taxon>Eukaryota</taxon>
        <taxon>Viridiplantae</taxon>
        <taxon>Streptophyta</taxon>
        <taxon>Embryophyta</taxon>
        <taxon>Tracheophyta</taxon>
        <taxon>Spermatophyta</taxon>
        <taxon>Magnoliopsida</taxon>
        <taxon>eudicotyledons</taxon>
        <taxon>Gunneridae</taxon>
        <taxon>Pentapetalae</taxon>
        <taxon>rosids</taxon>
        <taxon>malvids</taxon>
        <taxon>Malvales</taxon>
        <taxon>Malvaceae</taxon>
        <taxon>Grewioideae</taxon>
        <taxon>Apeibeae</taxon>
        <taxon>Corchorus</taxon>
    </lineage>
</organism>
<sequence>MGHGDGLGKIMFKTRPDCSPLDTTTSSARVAIARGRATSRTSTGQSGLAIGELVGLQLDDDNNTFPTITQSFEIIKACWRLRNYY</sequence>
<name>A0A1R3GM19_COCAP</name>
<dbReference type="AlphaFoldDB" id="A0A1R3GM19"/>
<gene>
    <name evidence="1" type="ORF">CCACVL1_25045</name>
</gene>